<comment type="caution">
    <text evidence="1">The sequence shown here is derived from an EMBL/GenBank/DDBJ whole genome shotgun (WGS) entry which is preliminary data.</text>
</comment>
<name>A0ABC8QZZ4_9AQUA</name>
<keyword evidence="2" id="KW-1185">Reference proteome</keyword>
<dbReference type="AlphaFoldDB" id="A0ABC8QZZ4"/>
<reference evidence="1 2" key="1">
    <citation type="submission" date="2024-02" db="EMBL/GenBank/DDBJ databases">
        <authorList>
            <person name="Vignale AGUSTIN F."/>
            <person name="Sosa J E."/>
            <person name="Modenutti C."/>
        </authorList>
    </citation>
    <scope>NUCLEOTIDE SEQUENCE [LARGE SCALE GENOMIC DNA]</scope>
</reference>
<evidence type="ECO:0000313" key="2">
    <source>
        <dbReference type="Proteomes" id="UP001642360"/>
    </source>
</evidence>
<gene>
    <name evidence="1" type="ORF">ILEXP_LOCUS5410</name>
</gene>
<protein>
    <submittedName>
        <fullName evidence="1">Uncharacterized protein</fullName>
    </submittedName>
</protein>
<dbReference type="Proteomes" id="UP001642360">
    <property type="component" value="Unassembled WGS sequence"/>
</dbReference>
<proteinExistence type="predicted"/>
<sequence length="45" mass="5074">MHIVVEGLYFTRKIQWNASLPLHALVSHSCIIHQFFAPAAVQIGE</sequence>
<feature type="non-terminal residue" evidence="1">
    <location>
        <position position="45"/>
    </location>
</feature>
<evidence type="ECO:0000313" key="1">
    <source>
        <dbReference type="EMBL" id="CAK9138306.1"/>
    </source>
</evidence>
<accession>A0ABC8QZZ4</accession>
<organism evidence="1 2">
    <name type="scientific">Ilex paraguariensis</name>
    <name type="common">yerba mate</name>
    <dbReference type="NCBI Taxonomy" id="185542"/>
    <lineage>
        <taxon>Eukaryota</taxon>
        <taxon>Viridiplantae</taxon>
        <taxon>Streptophyta</taxon>
        <taxon>Embryophyta</taxon>
        <taxon>Tracheophyta</taxon>
        <taxon>Spermatophyta</taxon>
        <taxon>Magnoliopsida</taxon>
        <taxon>eudicotyledons</taxon>
        <taxon>Gunneridae</taxon>
        <taxon>Pentapetalae</taxon>
        <taxon>asterids</taxon>
        <taxon>campanulids</taxon>
        <taxon>Aquifoliales</taxon>
        <taxon>Aquifoliaceae</taxon>
        <taxon>Ilex</taxon>
    </lineage>
</organism>
<dbReference type="EMBL" id="CAUOFW020000877">
    <property type="protein sequence ID" value="CAK9138306.1"/>
    <property type="molecule type" value="Genomic_DNA"/>
</dbReference>